<keyword evidence="2" id="KW-0805">Transcription regulation</keyword>
<dbReference type="GO" id="GO:0003700">
    <property type="term" value="F:DNA-binding transcription factor activity"/>
    <property type="evidence" value="ECO:0007669"/>
    <property type="project" value="InterPro"/>
</dbReference>
<evidence type="ECO:0000259" key="5">
    <source>
        <dbReference type="PROSITE" id="PS50931"/>
    </source>
</evidence>
<dbReference type="KEGG" id="xdo:XDD1_0410"/>
<accession>A0A068QMM7</accession>
<dbReference type="InterPro" id="IPR058163">
    <property type="entry name" value="LysR-type_TF_proteobact-type"/>
</dbReference>
<evidence type="ECO:0000256" key="1">
    <source>
        <dbReference type="ARBA" id="ARBA00009437"/>
    </source>
</evidence>
<evidence type="ECO:0000313" key="6">
    <source>
        <dbReference type="EMBL" id="CDG16113.1"/>
    </source>
</evidence>
<dbReference type="EMBL" id="FO704550">
    <property type="protein sequence ID" value="CDG16113.1"/>
    <property type="molecule type" value="Genomic_DNA"/>
</dbReference>
<dbReference type="PROSITE" id="PS50931">
    <property type="entry name" value="HTH_LYSR"/>
    <property type="match status" value="1"/>
</dbReference>
<evidence type="ECO:0000313" key="8">
    <source>
        <dbReference type="Proteomes" id="UP000032721"/>
    </source>
</evidence>
<reference evidence="7 9" key="2">
    <citation type="submission" date="2019-07" db="EMBL/GenBank/DDBJ databases">
        <title>Genomic Encyclopedia of Type Strains, Phase I: the one thousand microbial genomes (KMG-I) project.</title>
        <authorList>
            <person name="Kyrpides N."/>
        </authorList>
    </citation>
    <scope>NUCLEOTIDE SEQUENCE [LARGE SCALE GENOMIC DNA]</scope>
    <source>
        <strain evidence="7 9">DSM 17909</strain>
    </source>
</reference>
<dbReference type="InterPro" id="IPR005119">
    <property type="entry name" value="LysR_subst-bd"/>
</dbReference>
<dbReference type="Proteomes" id="UP000324170">
    <property type="component" value="Unassembled WGS sequence"/>
</dbReference>
<dbReference type="Pfam" id="PF03466">
    <property type="entry name" value="LysR_substrate"/>
    <property type="match status" value="1"/>
</dbReference>
<keyword evidence="3 7" id="KW-0238">DNA-binding</keyword>
<feature type="domain" description="HTH lysR-type" evidence="5">
    <location>
        <begin position="3"/>
        <end position="60"/>
    </location>
</feature>
<comment type="similarity">
    <text evidence="1">Belongs to the LysR transcriptional regulatory family.</text>
</comment>
<dbReference type="GO" id="GO:0003677">
    <property type="term" value="F:DNA binding"/>
    <property type="evidence" value="ECO:0007669"/>
    <property type="project" value="UniProtKB-KW"/>
</dbReference>
<organism evidence="6 8">
    <name type="scientific">Xenorhabdus doucetiae</name>
    <dbReference type="NCBI Taxonomy" id="351671"/>
    <lineage>
        <taxon>Bacteria</taxon>
        <taxon>Pseudomonadati</taxon>
        <taxon>Pseudomonadota</taxon>
        <taxon>Gammaproteobacteria</taxon>
        <taxon>Enterobacterales</taxon>
        <taxon>Morganellaceae</taxon>
        <taxon>Xenorhabdus</taxon>
    </lineage>
</organism>
<evidence type="ECO:0000256" key="3">
    <source>
        <dbReference type="ARBA" id="ARBA00023125"/>
    </source>
</evidence>
<dbReference type="EMBL" id="VNHN01000005">
    <property type="protein sequence ID" value="TYP15927.1"/>
    <property type="molecule type" value="Genomic_DNA"/>
</dbReference>
<dbReference type="Gene3D" id="1.10.10.10">
    <property type="entry name" value="Winged helix-like DNA-binding domain superfamily/Winged helix DNA-binding domain"/>
    <property type="match status" value="1"/>
</dbReference>
<proteinExistence type="inferred from homology"/>
<dbReference type="SUPFAM" id="SSF53850">
    <property type="entry name" value="Periplasmic binding protein-like II"/>
    <property type="match status" value="1"/>
</dbReference>
<evidence type="ECO:0000313" key="7">
    <source>
        <dbReference type="EMBL" id="TYP15927.1"/>
    </source>
</evidence>
<dbReference type="RefSeq" id="WP_045968223.1">
    <property type="nucleotide sequence ID" value="NZ_CAWMED010000001.1"/>
</dbReference>
<keyword evidence="9" id="KW-1185">Reference proteome</keyword>
<dbReference type="InterPro" id="IPR000847">
    <property type="entry name" value="LysR_HTH_N"/>
</dbReference>
<keyword evidence="4" id="KW-0804">Transcription</keyword>
<dbReference type="SUPFAM" id="SSF46785">
    <property type="entry name" value="Winged helix' DNA-binding domain"/>
    <property type="match status" value="1"/>
</dbReference>
<sequence length="310" mass="35004">MNHDLTLWQLFFRIVERGSLTKAAKDLRLDPSVASRRLAALEHQLKVQLINRSTRKLSLTAAGTLAYEQIRPLLYEMDGILGDISNKSLAGKIKITTPVNLGERYVTQWLTLFQHQYPDITFDLVLSDNCLDLQQEGIDLAMRIGELPASSLVARKLGNMAGVLCASPDYLQKYGTPRHPQDLSFHKTIIYSLHQHISPTRLQLSRDHEIEQIELSGNFYLNNVGAIYQAVCHGAGIHAGPAWLFNEAIYSGKLVKLLPDWQLPALPVHLLRMKSHYVPHRISVLMDWMVLCWQEIEGGTGKQHQNSNGK</sequence>
<dbReference type="FunFam" id="1.10.10.10:FF:000001">
    <property type="entry name" value="LysR family transcriptional regulator"/>
    <property type="match status" value="1"/>
</dbReference>
<dbReference type="PANTHER" id="PTHR30537:SF5">
    <property type="entry name" value="HTH-TYPE TRANSCRIPTIONAL ACTIVATOR TTDR-RELATED"/>
    <property type="match status" value="1"/>
</dbReference>
<evidence type="ECO:0000313" key="9">
    <source>
        <dbReference type="Proteomes" id="UP000324170"/>
    </source>
</evidence>
<reference evidence="6 8" key="1">
    <citation type="submission" date="2013-07" db="EMBL/GenBank/DDBJ databases">
        <authorList>
            <person name="Genoscope - CEA"/>
        </authorList>
    </citation>
    <scope>NUCLEOTIDE SEQUENCE [LARGE SCALE GENOMIC DNA]</scope>
    <source>
        <strain evidence="6">FRM16</strain>
        <strain evidence="8">FRM16 / DSM 17909</strain>
    </source>
</reference>
<evidence type="ECO:0000256" key="2">
    <source>
        <dbReference type="ARBA" id="ARBA00023015"/>
    </source>
</evidence>
<dbReference type="PANTHER" id="PTHR30537">
    <property type="entry name" value="HTH-TYPE TRANSCRIPTIONAL REGULATOR"/>
    <property type="match status" value="1"/>
</dbReference>
<dbReference type="CDD" id="cd08422">
    <property type="entry name" value="PBP2_CrgA_like"/>
    <property type="match status" value="1"/>
</dbReference>
<protein>
    <submittedName>
        <fullName evidence="7">DNA-binding transcriptional LysR family regulator</fullName>
    </submittedName>
    <submittedName>
        <fullName evidence="6">Putative transcriptional regulator (LysR family)</fullName>
    </submittedName>
</protein>
<dbReference type="STRING" id="351671.XDD1_0410"/>
<name>A0A068QMM7_9GAMM</name>
<dbReference type="Proteomes" id="UP000032721">
    <property type="component" value="Chromosome"/>
</dbReference>
<dbReference type="HOGENOM" id="CLU_039613_16_2_6"/>
<dbReference type="OrthoDB" id="9815676at2"/>
<dbReference type="Pfam" id="PF00126">
    <property type="entry name" value="HTH_1"/>
    <property type="match status" value="1"/>
</dbReference>
<dbReference type="InterPro" id="IPR036390">
    <property type="entry name" value="WH_DNA-bd_sf"/>
</dbReference>
<dbReference type="Gene3D" id="3.40.190.290">
    <property type="match status" value="1"/>
</dbReference>
<dbReference type="InterPro" id="IPR036388">
    <property type="entry name" value="WH-like_DNA-bd_sf"/>
</dbReference>
<dbReference type="AlphaFoldDB" id="A0A068QMM7"/>
<evidence type="ECO:0000256" key="4">
    <source>
        <dbReference type="ARBA" id="ARBA00023163"/>
    </source>
</evidence>
<gene>
    <name evidence="7" type="ORF">LY16_00545</name>
    <name evidence="6" type="ORF">XDD1_0410</name>
</gene>